<dbReference type="GO" id="GO:0016757">
    <property type="term" value="F:glycosyltransferase activity"/>
    <property type="evidence" value="ECO:0007669"/>
    <property type="project" value="TreeGrafter"/>
</dbReference>
<dbReference type="Pfam" id="PF13692">
    <property type="entry name" value="Glyco_trans_1_4"/>
    <property type="match status" value="1"/>
</dbReference>
<keyword evidence="2" id="KW-0808">Transferase</keyword>
<reference evidence="2" key="1">
    <citation type="journal article" date="2020" name="bioRxiv">
        <title>A rank-normalized archaeal taxonomy based on genome phylogeny resolves widespread incomplete and uneven classifications.</title>
        <authorList>
            <person name="Rinke C."/>
            <person name="Chuvochina M."/>
            <person name="Mussig A.J."/>
            <person name="Chaumeil P.-A."/>
            <person name="Waite D.W."/>
            <person name="Whitman W.B."/>
            <person name="Parks D.H."/>
            <person name="Hugenholtz P."/>
        </authorList>
    </citation>
    <scope>NUCLEOTIDE SEQUENCE</scope>
    <source>
        <strain evidence="2">UBA12518</strain>
    </source>
</reference>
<evidence type="ECO:0000313" key="2">
    <source>
        <dbReference type="EMBL" id="HIH70349.1"/>
    </source>
</evidence>
<dbReference type="Gene3D" id="3.40.50.2000">
    <property type="entry name" value="Glycogen Phosphorylase B"/>
    <property type="match status" value="2"/>
</dbReference>
<dbReference type="Pfam" id="PF13439">
    <property type="entry name" value="Glyco_transf_4"/>
    <property type="match status" value="1"/>
</dbReference>
<dbReference type="RefSeq" id="WP_052353303.1">
    <property type="nucleotide sequence ID" value="NZ_DUIH01000022.1"/>
</dbReference>
<proteinExistence type="predicted"/>
<dbReference type="InterPro" id="IPR050194">
    <property type="entry name" value="Glycosyltransferase_grp1"/>
</dbReference>
<gene>
    <name evidence="2" type="ORF">HA299_07080</name>
</gene>
<dbReference type="InterPro" id="IPR028098">
    <property type="entry name" value="Glyco_trans_4-like_N"/>
</dbReference>
<dbReference type="CDD" id="cd03801">
    <property type="entry name" value="GT4_PimA-like"/>
    <property type="match status" value="1"/>
</dbReference>
<feature type="domain" description="Glycosyltransferase subfamily 4-like N-terminal" evidence="1">
    <location>
        <begin position="42"/>
        <end position="135"/>
    </location>
</feature>
<evidence type="ECO:0000313" key="3">
    <source>
        <dbReference type="Proteomes" id="UP000600363"/>
    </source>
</evidence>
<dbReference type="AlphaFoldDB" id="A0A832RYZ1"/>
<dbReference type="PANTHER" id="PTHR45947">
    <property type="entry name" value="SULFOQUINOVOSYL TRANSFERASE SQD2"/>
    <property type="match status" value="1"/>
</dbReference>
<dbReference type="SUPFAM" id="SSF53756">
    <property type="entry name" value="UDP-Glycosyltransferase/glycogen phosphorylase"/>
    <property type="match status" value="1"/>
</dbReference>
<name>A0A832RYZ1_9EURY</name>
<protein>
    <submittedName>
        <fullName evidence="2">Glycosyltransferase family 4 protein</fullName>
    </submittedName>
</protein>
<evidence type="ECO:0000259" key="1">
    <source>
        <dbReference type="Pfam" id="PF13439"/>
    </source>
</evidence>
<comment type="caution">
    <text evidence="2">The sequence shown here is derived from an EMBL/GenBank/DDBJ whole genome shotgun (WGS) entry which is preliminary data.</text>
</comment>
<dbReference type="Proteomes" id="UP000600363">
    <property type="component" value="Unassembled WGS sequence"/>
</dbReference>
<sequence>MKVCLYAEGESLFRQCGIGAAIRHFRKALLLNGVHIVEDCRDADIVHIHTIGPRGAYLARTLKAKVVMHAHTTAEDFRGSFIFSEYISPVLARYLRMLYSSADMVLCPTEHTRRVLLSHGIVADIRVISNGVDLDAFTHMEERRKRHRRKMGLEGIVPFSVGNVFLRKGVDIFVDVARQFDNTFVWYGAISKLADPRVLRLVREAPPNVRFAGFVEDVVDAYAGGDIFLFPSREENQGIAVLEAAAARKPLLISSIPAFDYLEEEKHCLKAKSPEEFARQLEVLLEDASLRRRLSRGAYELARQHDLKLVGKTLKGYYEELLSK</sequence>
<organism evidence="2 3">
    <name type="scientific">Methermicoccus shengliensis</name>
    <dbReference type="NCBI Taxonomy" id="660064"/>
    <lineage>
        <taxon>Archaea</taxon>
        <taxon>Methanobacteriati</taxon>
        <taxon>Methanobacteriota</taxon>
        <taxon>Stenosarchaea group</taxon>
        <taxon>Methanomicrobia</taxon>
        <taxon>Methanosarcinales</taxon>
        <taxon>Methermicoccaceae</taxon>
        <taxon>Methermicoccus</taxon>
    </lineage>
</organism>
<dbReference type="PANTHER" id="PTHR45947:SF3">
    <property type="entry name" value="SULFOQUINOVOSYL TRANSFERASE SQD2"/>
    <property type="match status" value="1"/>
</dbReference>
<accession>A0A832RYZ1</accession>
<dbReference type="EMBL" id="DUIH01000022">
    <property type="protein sequence ID" value="HIH70349.1"/>
    <property type="molecule type" value="Genomic_DNA"/>
</dbReference>